<dbReference type="GO" id="GO:0046656">
    <property type="term" value="P:folic acid biosynthetic process"/>
    <property type="evidence" value="ECO:0007669"/>
    <property type="project" value="UniProtKB-KW"/>
</dbReference>
<keyword evidence="5" id="KW-0289">Folate biosynthesis</keyword>
<protein>
    <recommendedName>
        <fullName evidence="8 10">Aminodeoxychorismate lyase</fullName>
        <ecNumber evidence="8 10">4.1.3.38</ecNumber>
    </recommendedName>
</protein>
<comment type="cofactor">
    <cofactor evidence="1">
        <name>pyridoxal 5'-phosphate</name>
        <dbReference type="ChEBI" id="CHEBI:597326"/>
    </cofactor>
</comment>
<dbReference type="InterPro" id="IPR001544">
    <property type="entry name" value="Aminotrans_IV"/>
</dbReference>
<comment type="pathway">
    <text evidence="7">Cofactor biosynthesis; tetrahydrofolate biosynthesis; 4-aminobenzoate from chorismate: step 2/2.</text>
</comment>
<gene>
    <name evidence="11" type="primary">pabC</name>
    <name evidence="11" type="ORF">EPA86_07095</name>
</gene>
<dbReference type="Gene3D" id="3.20.10.10">
    <property type="entry name" value="D-amino Acid Aminotransferase, subunit A, domain 2"/>
    <property type="match status" value="1"/>
</dbReference>
<dbReference type="NCBIfam" id="NF004761">
    <property type="entry name" value="PRK06092.1"/>
    <property type="match status" value="1"/>
</dbReference>
<evidence type="ECO:0000256" key="8">
    <source>
        <dbReference type="ARBA" id="ARBA00035676"/>
    </source>
</evidence>
<dbReference type="Pfam" id="PF01063">
    <property type="entry name" value="Aminotran_4"/>
    <property type="match status" value="1"/>
</dbReference>
<reference evidence="11 12" key="1">
    <citation type="submission" date="2019-01" db="EMBL/GenBank/DDBJ databases">
        <title>Litorilituus lipolytica sp. nov., isolated from intertidal sand of the Yellow Sea in China.</title>
        <authorList>
            <person name="Liu A."/>
        </authorList>
    </citation>
    <scope>NUCLEOTIDE SEQUENCE [LARGE SCALE GENOMIC DNA]</scope>
    <source>
        <strain evidence="11 12">RZ04</strain>
    </source>
</reference>
<dbReference type="RefSeq" id="WP_140602739.1">
    <property type="nucleotide sequence ID" value="NZ_SAWY01000014.1"/>
</dbReference>
<dbReference type="EMBL" id="SAWY01000014">
    <property type="protein sequence ID" value="TPH16216.1"/>
    <property type="molecule type" value="Genomic_DNA"/>
</dbReference>
<dbReference type="InterPro" id="IPR043131">
    <property type="entry name" value="BCAT-like_N"/>
</dbReference>
<evidence type="ECO:0000256" key="2">
    <source>
        <dbReference type="ARBA" id="ARBA00009320"/>
    </source>
</evidence>
<dbReference type="InterPro" id="IPR043132">
    <property type="entry name" value="BCAT-like_C"/>
</dbReference>
<evidence type="ECO:0000256" key="9">
    <source>
        <dbReference type="ARBA" id="ARBA00049529"/>
    </source>
</evidence>
<dbReference type="InterPro" id="IPR050571">
    <property type="entry name" value="Class-IV_PLP-Dep_Aminotrnsfr"/>
</dbReference>
<dbReference type="OrthoDB" id="9805628at2"/>
<dbReference type="SUPFAM" id="SSF56752">
    <property type="entry name" value="D-aminoacid aminotransferase-like PLP-dependent enzymes"/>
    <property type="match status" value="1"/>
</dbReference>
<dbReference type="GO" id="GO:0008696">
    <property type="term" value="F:4-amino-4-deoxychorismate lyase activity"/>
    <property type="evidence" value="ECO:0007669"/>
    <property type="project" value="UniProtKB-UniRule"/>
</dbReference>
<comment type="similarity">
    <text evidence="2">Belongs to the class-IV pyridoxal-phosphate-dependent aminotransferase family.</text>
</comment>
<organism evidence="11 12">
    <name type="scientific">Litorilituus lipolyticus</name>
    <dbReference type="NCBI Taxonomy" id="2491017"/>
    <lineage>
        <taxon>Bacteria</taxon>
        <taxon>Pseudomonadati</taxon>
        <taxon>Pseudomonadota</taxon>
        <taxon>Gammaproteobacteria</taxon>
        <taxon>Alteromonadales</taxon>
        <taxon>Colwelliaceae</taxon>
        <taxon>Litorilituus</taxon>
    </lineage>
</organism>
<proteinExistence type="inferred from homology"/>
<evidence type="ECO:0000256" key="5">
    <source>
        <dbReference type="ARBA" id="ARBA00022909"/>
    </source>
</evidence>
<evidence type="ECO:0000256" key="7">
    <source>
        <dbReference type="ARBA" id="ARBA00035633"/>
    </source>
</evidence>
<evidence type="ECO:0000256" key="3">
    <source>
        <dbReference type="ARBA" id="ARBA00011738"/>
    </source>
</evidence>
<dbReference type="NCBIfam" id="TIGR03461">
    <property type="entry name" value="pabC_Proteo"/>
    <property type="match status" value="1"/>
</dbReference>
<evidence type="ECO:0000256" key="1">
    <source>
        <dbReference type="ARBA" id="ARBA00001933"/>
    </source>
</evidence>
<dbReference type="InterPro" id="IPR017824">
    <property type="entry name" value="Aminodeoxychorismate_lyase_IV"/>
</dbReference>
<sequence>MIFCSINGKEINDLAVNDRGLAYGDGLFTTAKVKDGQVDMLEQHVNRLIKGCIFLGIDIEHLGDIKKLIISSALTYELAVLKVIITAGSGGRGYSRVGLSNQSSKLIIMISDFPKHYFALAETGVTLAVSKQAISVSPMLSGLKHLNRLEQVLLRQELDSQPVDDLVVSNANNEVIETTCANIFYLRDNRWHTPDVSLSGVNGLMRQKIINILGNINVSSTSIDELISAKEIFICNSIMGILPVKRLAQNELLMSQSKRIRDQLIE</sequence>
<evidence type="ECO:0000313" key="11">
    <source>
        <dbReference type="EMBL" id="TPH16216.1"/>
    </source>
</evidence>
<dbReference type="Gene3D" id="3.30.470.10">
    <property type="match status" value="1"/>
</dbReference>
<dbReference type="Proteomes" id="UP000315303">
    <property type="component" value="Unassembled WGS sequence"/>
</dbReference>
<dbReference type="PANTHER" id="PTHR42743:SF2">
    <property type="entry name" value="AMINODEOXYCHORISMATE LYASE"/>
    <property type="match status" value="1"/>
</dbReference>
<keyword evidence="12" id="KW-1185">Reference proteome</keyword>
<evidence type="ECO:0000256" key="4">
    <source>
        <dbReference type="ARBA" id="ARBA00022898"/>
    </source>
</evidence>
<accession>A0A502KXJ8</accession>
<comment type="caution">
    <text evidence="11">The sequence shown here is derived from an EMBL/GenBank/DDBJ whole genome shotgun (WGS) entry which is preliminary data.</text>
</comment>
<dbReference type="PANTHER" id="PTHR42743">
    <property type="entry name" value="AMINO-ACID AMINOTRANSFERASE"/>
    <property type="match status" value="1"/>
</dbReference>
<keyword evidence="6 11" id="KW-0456">Lyase</keyword>
<evidence type="ECO:0000313" key="12">
    <source>
        <dbReference type="Proteomes" id="UP000315303"/>
    </source>
</evidence>
<comment type="catalytic activity">
    <reaction evidence="9">
        <text>4-amino-4-deoxychorismate = 4-aminobenzoate + pyruvate + H(+)</text>
        <dbReference type="Rhea" id="RHEA:16201"/>
        <dbReference type="ChEBI" id="CHEBI:15361"/>
        <dbReference type="ChEBI" id="CHEBI:15378"/>
        <dbReference type="ChEBI" id="CHEBI:17836"/>
        <dbReference type="ChEBI" id="CHEBI:58406"/>
        <dbReference type="EC" id="4.1.3.38"/>
    </reaction>
</comment>
<dbReference type="AlphaFoldDB" id="A0A502KXJ8"/>
<keyword evidence="4" id="KW-0663">Pyridoxal phosphate</keyword>
<name>A0A502KXJ8_9GAMM</name>
<evidence type="ECO:0000256" key="6">
    <source>
        <dbReference type="ARBA" id="ARBA00023239"/>
    </source>
</evidence>
<dbReference type="GO" id="GO:0030170">
    <property type="term" value="F:pyridoxal phosphate binding"/>
    <property type="evidence" value="ECO:0007669"/>
    <property type="project" value="InterPro"/>
</dbReference>
<comment type="subunit">
    <text evidence="3">Homodimer.</text>
</comment>
<dbReference type="EC" id="4.1.3.38" evidence="8 10"/>
<dbReference type="GO" id="GO:0008153">
    <property type="term" value="P:4-aminobenzoate biosynthetic process"/>
    <property type="evidence" value="ECO:0007669"/>
    <property type="project" value="UniProtKB-UniRule"/>
</dbReference>
<dbReference type="GO" id="GO:0005829">
    <property type="term" value="C:cytosol"/>
    <property type="evidence" value="ECO:0007669"/>
    <property type="project" value="TreeGrafter"/>
</dbReference>
<dbReference type="InterPro" id="IPR036038">
    <property type="entry name" value="Aminotransferase-like"/>
</dbReference>
<evidence type="ECO:0000256" key="10">
    <source>
        <dbReference type="NCBIfam" id="TIGR03461"/>
    </source>
</evidence>